<gene>
    <name evidence="1" type="ORF">GCM10023335_68280</name>
</gene>
<evidence type="ECO:0000313" key="1">
    <source>
        <dbReference type="EMBL" id="GAA5029334.1"/>
    </source>
</evidence>
<organism evidence="1 2">
    <name type="scientific">Streptomyces siamensis</name>
    <dbReference type="NCBI Taxonomy" id="1274986"/>
    <lineage>
        <taxon>Bacteria</taxon>
        <taxon>Bacillati</taxon>
        <taxon>Actinomycetota</taxon>
        <taxon>Actinomycetes</taxon>
        <taxon>Kitasatosporales</taxon>
        <taxon>Streptomycetaceae</taxon>
        <taxon>Streptomyces</taxon>
    </lineage>
</organism>
<sequence>MTARQQLIERRATAAVAGKMPVERPWQGRMLPGGEVTASRAFAAGSAPHIIRLRAVQVAVACVGARLSPRHSPGKSAKVPDIGVRHQVVDVQTARGR</sequence>
<evidence type="ECO:0000313" key="2">
    <source>
        <dbReference type="Proteomes" id="UP001501759"/>
    </source>
</evidence>
<keyword evidence="2" id="KW-1185">Reference proteome</keyword>
<protein>
    <submittedName>
        <fullName evidence="1">Uncharacterized protein</fullName>
    </submittedName>
</protein>
<accession>A0ABP9JE91</accession>
<dbReference type="EMBL" id="BAABKB010000031">
    <property type="protein sequence ID" value="GAA5029334.1"/>
    <property type="molecule type" value="Genomic_DNA"/>
</dbReference>
<name>A0ABP9JE91_9ACTN</name>
<proteinExistence type="predicted"/>
<comment type="caution">
    <text evidence="1">The sequence shown here is derived from an EMBL/GenBank/DDBJ whole genome shotgun (WGS) entry which is preliminary data.</text>
</comment>
<reference evidence="2" key="1">
    <citation type="journal article" date="2019" name="Int. J. Syst. Evol. Microbiol.">
        <title>The Global Catalogue of Microorganisms (GCM) 10K type strain sequencing project: providing services to taxonomists for standard genome sequencing and annotation.</title>
        <authorList>
            <consortium name="The Broad Institute Genomics Platform"/>
            <consortium name="The Broad Institute Genome Sequencing Center for Infectious Disease"/>
            <person name="Wu L."/>
            <person name="Ma J."/>
        </authorList>
    </citation>
    <scope>NUCLEOTIDE SEQUENCE [LARGE SCALE GENOMIC DNA]</scope>
    <source>
        <strain evidence="2">JCM 18409</strain>
    </source>
</reference>
<dbReference type="Proteomes" id="UP001501759">
    <property type="component" value="Unassembled WGS sequence"/>
</dbReference>